<evidence type="ECO:0000256" key="1">
    <source>
        <dbReference type="SAM" id="MobiDB-lite"/>
    </source>
</evidence>
<dbReference type="InterPro" id="IPR056443">
    <property type="entry name" value="AEP_C962R"/>
</dbReference>
<protein>
    <submittedName>
        <fullName evidence="4">Uncharacterized protein</fullName>
    </submittedName>
</protein>
<feature type="region of interest" description="Disordered" evidence="1">
    <location>
        <begin position="339"/>
        <end position="390"/>
    </location>
</feature>
<accession>A0A836C966</accession>
<proteinExistence type="predicted"/>
<dbReference type="Proteomes" id="UP000664859">
    <property type="component" value="Unassembled WGS sequence"/>
</dbReference>
<evidence type="ECO:0000259" key="2">
    <source>
        <dbReference type="Pfam" id="PF19263"/>
    </source>
</evidence>
<dbReference type="InterPro" id="IPR045455">
    <property type="entry name" value="NrS-1_pol-like_helicase"/>
</dbReference>
<feature type="domain" description="NrS-1 polymerase-like helicase" evidence="2">
    <location>
        <begin position="714"/>
        <end position="832"/>
    </location>
</feature>
<evidence type="ECO:0000313" key="4">
    <source>
        <dbReference type="EMBL" id="KAG5177234.1"/>
    </source>
</evidence>
<evidence type="ECO:0000313" key="5">
    <source>
        <dbReference type="Proteomes" id="UP000664859"/>
    </source>
</evidence>
<feature type="compositionally biased region" description="Acidic residues" evidence="1">
    <location>
        <begin position="375"/>
        <end position="388"/>
    </location>
</feature>
<organism evidence="4 5">
    <name type="scientific">Tribonema minus</name>
    <dbReference type="NCBI Taxonomy" id="303371"/>
    <lineage>
        <taxon>Eukaryota</taxon>
        <taxon>Sar</taxon>
        <taxon>Stramenopiles</taxon>
        <taxon>Ochrophyta</taxon>
        <taxon>PX clade</taxon>
        <taxon>Xanthophyceae</taxon>
        <taxon>Tribonematales</taxon>
        <taxon>Tribonemataceae</taxon>
        <taxon>Tribonema</taxon>
    </lineage>
</organism>
<dbReference type="Pfam" id="PF23162">
    <property type="entry name" value="AEP_C962R"/>
    <property type="match status" value="1"/>
</dbReference>
<dbReference type="AlphaFoldDB" id="A0A836C966"/>
<dbReference type="EMBL" id="JAFCMP010000527">
    <property type="protein sequence ID" value="KAG5177234.1"/>
    <property type="molecule type" value="Genomic_DNA"/>
</dbReference>
<reference evidence="4" key="1">
    <citation type="submission" date="2021-02" db="EMBL/GenBank/DDBJ databases">
        <title>First Annotated Genome of the Yellow-green Alga Tribonema minus.</title>
        <authorList>
            <person name="Mahan K.M."/>
        </authorList>
    </citation>
    <scope>NUCLEOTIDE SEQUENCE</scope>
    <source>
        <strain evidence="4">UTEX B ZZ1240</strain>
    </source>
</reference>
<evidence type="ECO:0000259" key="3">
    <source>
        <dbReference type="Pfam" id="PF23162"/>
    </source>
</evidence>
<gene>
    <name evidence="4" type="ORF">JKP88DRAFT_248920</name>
</gene>
<keyword evidence="5" id="KW-1185">Reference proteome</keyword>
<sequence length="1070" mass="122564">MTNLYAALKKWQLVKGYKHEHTHTGLPPTAGRWFVTDDDMNEYLKLLAGVKGRWAITELAPKDRPTGMVFDVDIKIAEDACMDAVSMNFATVLRDVLIENTDTYDDFRGCPPEMWILRKPCGTPVGDVFKCGFKVMMPLDRATPEDNATIAIEMRSRMDQWLVGIDTLNGPEDIVDTTIYTNRLWLLLGSVKENQTSGGYSVWKVLRGQCLIDVSTPTEADPDPLIDLTDVDNCRRHLSRLTCPDDSSDIHINEDSKMTPACIGRPGIRVGATDGTAAHVKLRLKPEQRVADHLKSDPEIKVISDILDMSPVEAIDDHKRWNAIMQLLKSECTRLVYEMENPDKKKKKKKRKKSKSKKSHKKRGRTSHTSRYECDTDTDSDSDSDDDTNEKLDANLVETKVATLKYLAHVYTARSTKYTDDKWFLDTWDNRITPLKTPPDSYMGEIVKLVIAWRAKSDNAMNNHFLRSVYRLVIRPKENTHKECYNNRKAAAYDYDKADTDFRKGKIERSELDKACDYWRRACDAEDDLFHDIHECTKPAVFRYMSTFLTLLTVGKDNEVVSAMFEPQMRGKAQKLHVMTQWIRIGKNSWKDMMTAAGCGEFATEWLKSGVPMAKKYDLDPSYQHYKGSGRLNTPDGNAVFNVFCGFKIDSLISPNEAKAFKFDQDKVDEVNELLDLLVNHDKVLREYILRWIAAPLQRRGYRTGVMVIMTSLQHGVGKGLFFDQLLGSRIYGTVDSSKPFRHAAAAQIKDINHVVGNFNEGILMKFFLQLDECGIWDKAVKQNEMLKGLITEETVTCNQKHLSLISFKNFMNMLLNTNKEDPIIISPGDRRFVIVSTMLKMAQEWYKEKAAKILSDEYVKHWYAHLMQLDMGDFYDSKPPITNDKRFAMNKNMPPEFRFIQAMYERFEECESTQETVKGNFMVHPTALKRSYAFYNKQQGINSVSFDKLVDIVKQHLYPLVTTKKSELPRMKYNGERARGVVFPDLGRARAHLNTIGYWSEDTCGRELVRNTDYDRDDPTGATWAGRGDDLYKGGGVKALVDLVTDKNVVNDQCFMCMCLLLLHQQRQS</sequence>
<comment type="caution">
    <text evidence="4">The sequence shown here is derived from an EMBL/GenBank/DDBJ whole genome shotgun (WGS) entry which is preliminary data.</text>
</comment>
<dbReference type="OrthoDB" id="2404199at2759"/>
<dbReference type="Pfam" id="PF19263">
    <property type="entry name" value="DUF5906"/>
    <property type="match status" value="1"/>
</dbReference>
<feature type="domain" description="C962R-like N-terminal AEP" evidence="3">
    <location>
        <begin position="22"/>
        <end position="206"/>
    </location>
</feature>
<feature type="compositionally biased region" description="Basic residues" evidence="1">
    <location>
        <begin position="344"/>
        <end position="368"/>
    </location>
</feature>
<name>A0A836C966_9STRA</name>